<proteinExistence type="predicted"/>
<evidence type="ECO:0000313" key="2">
    <source>
        <dbReference type="Proteomes" id="UP001055153"/>
    </source>
</evidence>
<name>A0ABQ4SLW8_9HYPH</name>
<organism evidence="1 2">
    <name type="scientific">Methylobacterium isbiliense</name>
    <dbReference type="NCBI Taxonomy" id="315478"/>
    <lineage>
        <taxon>Bacteria</taxon>
        <taxon>Pseudomonadati</taxon>
        <taxon>Pseudomonadota</taxon>
        <taxon>Alphaproteobacteria</taxon>
        <taxon>Hyphomicrobiales</taxon>
        <taxon>Methylobacteriaceae</taxon>
        <taxon>Methylobacterium</taxon>
    </lineage>
</organism>
<dbReference type="Proteomes" id="UP001055153">
    <property type="component" value="Unassembled WGS sequence"/>
</dbReference>
<reference evidence="1" key="2">
    <citation type="submission" date="2021-08" db="EMBL/GenBank/DDBJ databases">
        <authorList>
            <person name="Tani A."/>
            <person name="Ola A."/>
            <person name="Ogura Y."/>
            <person name="Katsura K."/>
            <person name="Hayashi T."/>
        </authorList>
    </citation>
    <scope>NUCLEOTIDE SEQUENCE</scope>
    <source>
        <strain evidence="1">DSM 17168</strain>
    </source>
</reference>
<accession>A0ABQ4SLW8</accession>
<evidence type="ECO:0000313" key="1">
    <source>
        <dbReference type="EMBL" id="GJE04214.1"/>
    </source>
</evidence>
<gene>
    <name evidence="1" type="ORF">GMJLKIPL_6175</name>
</gene>
<sequence>MGTAMMTGAMADMGGMMGGMALIALLAFVFLALAIAALLKYLLQL</sequence>
<reference evidence="1" key="1">
    <citation type="journal article" date="2021" name="Front. Microbiol.">
        <title>Comprehensive Comparative Genomics and Phenotyping of Methylobacterium Species.</title>
        <authorList>
            <person name="Alessa O."/>
            <person name="Ogura Y."/>
            <person name="Fujitani Y."/>
            <person name="Takami H."/>
            <person name="Hayashi T."/>
            <person name="Sahin N."/>
            <person name="Tani A."/>
        </authorList>
    </citation>
    <scope>NUCLEOTIDE SEQUENCE</scope>
    <source>
        <strain evidence="1">DSM 17168</strain>
    </source>
</reference>
<dbReference type="EMBL" id="BPQQ01000106">
    <property type="protein sequence ID" value="GJE04214.1"/>
    <property type="molecule type" value="Genomic_DNA"/>
</dbReference>
<protein>
    <submittedName>
        <fullName evidence="1">Uncharacterized protein</fullName>
    </submittedName>
</protein>
<comment type="caution">
    <text evidence="1">The sequence shown here is derived from an EMBL/GenBank/DDBJ whole genome shotgun (WGS) entry which is preliminary data.</text>
</comment>
<keyword evidence="2" id="KW-1185">Reference proteome</keyword>